<dbReference type="EMBL" id="JACIDX010000011">
    <property type="protein sequence ID" value="MBB3956071.1"/>
    <property type="molecule type" value="Genomic_DNA"/>
</dbReference>
<dbReference type="InterPro" id="IPR017972">
    <property type="entry name" value="Cyt_P450_CS"/>
</dbReference>
<protein>
    <submittedName>
        <fullName evidence="9">Cytochrome P450</fullName>
    </submittedName>
</protein>
<gene>
    <name evidence="9" type="ORF">GGR38_003028</name>
</gene>
<dbReference type="PROSITE" id="PS00086">
    <property type="entry name" value="CYTOCHROME_P450"/>
    <property type="match status" value="1"/>
</dbReference>
<keyword evidence="3 8" id="KW-0479">Metal-binding</keyword>
<keyword evidence="6 8" id="KW-0503">Monooxygenase</keyword>
<dbReference type="Gene3D" id="1.10.630.10">
    <property type="entry name" value="Cytochrome P450"/>
    <property type="match status" value="1"/>
</dbReference>
<comment type="caution">
    <text evidence="9">The sequence shown here is derived from an EMBL/GenBank/DDBJ whole genome shotgun (WGS) entry which is preliminary data.</text>
</comment>
<dbReference type="RefSeq" id="WP_183626919.1">
    <property type="nucleotide sequence ID" value="NZ_JACIDX010000011.1"/>
</dbReference>
<evidence type="ECO:0000256" key="4">
    <source>
        <dbReference type="ARBA" id="ARBA00023002"/>
    </source>
</evidence>
<dbReference type="SUPFAM" id="SSF48264">
    <property type="entry name" value="Cytochrome P450"/>
    <property type="match status" value="1"/>
</dbReference>
<dbReference type="InterPro" id="IPR002397">
    <property type="entry name" value="Cyt_P450_B"/>
</dbReference>
<dbReference type="PRINTS" id="PR00359">
    <property type="entry name" value="BP450"/>
</dbReference>
<evidence type="ECO:0000256" key="3">
    <source>
        <dbReference type="ARBA" id="ARBA00022723"/>
    </source>
</evidence>
<dbReference type="InterPro" id="IPR036396">
    <property type="entry name" value="Cyt_P450_sf"/>
</dbReference>
<comment type="function">
    <text evidence="7">Cytochromes P450 are a group of heme-thiolate monooxygenases. They oxidize a variety of structurally unrelated compounds, including steroids, fatty acids, and xenobiotics.</text>
</comment>
<dbReference type="PANTHER" id="PTHR46696:SF6">
    <property type="entry name" value="P450, PUTATIVE (EUROFUNG)-RELATED"/>
    <property type="match status" value="1"/>
</dbReference>
<evidence type="ECO:0000256" key="5">
    <source>
        <dbReference type="ARBA" id="ARBA00023004"/>
    </source>
</evidence>
<dbReference type="GO" id="GO:0005506">
    <property type="term" value="F:iron ion binding"/>
    <property type="evidence" value="ECO:0007669"/>
    <property type="project" value="InterPro"/>
</dbReference>
<evidence type="ECO:0000313" key="9">
    <source>
        <dbReference type="EMBL" id="MBB3956071.1"/>
    </source>
</evidence>
<proteinExistence type="inferred from homology"/>
<comment type="similarity">
    <text evidence="1 8">Belongs to the cytochrome P450 family.</text>
</comment>
<dbReference type="Proteomes" id="UP000548867">
    <property type="component" value="Unassembled WGS sequence"/>
</dbReference>
<evidence type="ECO:0000313" key="10">
    <source>
        <dbReference type="Proteomes" id="UP000548867"/>
    </source>
</evidence>
<dbReference type="AlphaFoldDB" id="A0A7W6CGG7"/>
<dbReference type="GO" id="GO:0016705">
    <property type="term" value="F:oxidoreductase activity, acting on paired donors, with incorporation or reduction of molecular oxygen"/>
    <property type="evidence" value="ECO:0007669"/>
    <property type="project" value="InterPro"/>
</dbReference>
<keyword evidence="5 8" id="KW-0408">Iron</keyword>
<sequence>MASQPKVPDHVPAHCVGAFNLYKSPEMRPTPFGDPFAAVAKLLDGPAVFYAPETTRDGQGAWIVTTAEEQRNVLQDGASYSSYRRIFSSAIGEDWPVIPLELDPPEHGKYRSMLNPLLSPKRVAALEPFVTAKAVELIEGLKARGTSAEVMTEFAFPLAVSVFLAFLGIPDDRLMEFVGWANELLHMGPAERTAAAHKVLNFLEGMIAQRKEEPADDFMTFLVQAQVEGRPLTDQEIRSIAVLLFIGGLDTVATAIGLDLYFLARNPDRQQELRDNPAILPSAVEEMLRAFPSVTPIRTATRDMDLGGCPIKKGDLVSCPSMASSRDPAEFPDPNTIDFNREDNRHTAFSYGPHRCLGSHLARREIIIALNEWFARIPPFRIKEGTAPVTFGGFVFGVENLVIDWS</sequence>
<dbReference type="FunFam" id="1.10.630.10:FF:000018">
    <property type="entry name" value="Cytochrome P450 monooxygenase"/>
    <property type="match status" value="1"/>
</dbReference>
<keyword evidence="10" id="KW-1185">Reference proteome</keyword>
<organism evidence="9 10">
    <name type="scientific">Novosphingobium sediminicola</name>
    <dbReference type="NCBI Taxonomy" id="563162"/>
    <lineage>
        <taxon>Bacteria</taxon>
        <taxon>Pseudomonadati</taxon>
        <taxon>Pseudomonadota</taxon>
        <taxon>Alphaproteobacteria</taxon>
        <taxon>Sphingomonadales</taxon>
        <taxon>Sphingomonadaceae</taxon>
        <taxon>Novosphingobium</taxon>
    </lineage>
</organism>
<keyword evidence="4 8" id="KW-0560">Oxidoreductase</keyword>
<name>A0A7W6CGG7_9SPHN</name>
<dbReference type="Pfam" id="PF00067">
    <property type="entry name" value="p450"/>
    <property type="match status" value="1"/>
</dbReference>
<accession>A0A7W6CGG7</accession>
<dbReference type="GO" id="GO:0004497">
    <property type="term" value="F:monooxygenase activity"/>
    <property type="evidence" value="ECO:0007669"/>
    <property type="project" value="UniProtKB-KW"/>
</dbReference>
<reference evidence="9 10" key="1">
    <citation type="submission" date="2020-08" db="EMBL/GenBank/DDBJ databases">
        <title>Genomic Encyclopedia of Type Strains, Phase IV (KMG-IV): sequencing the most valuable type-strain genomes for metagenomic binning, comparative biology and taxonomic classification.</title>
        <authorList>
            <person name="Goeker M."/>
        </authorList>
    </citation>
    <scope>NUCLEOTIDE SEQUENCE [LARGE SCALE GENOMIC DNA]</scope>
    <source>
        <strain evidence="9 10">DSM 27057</strain>
    </source>
</reference>
<evidence type="ECO:0000256" key="6">
    <source>
        <dbReference type="ARBA" id="ARBA00023033"/>
    </source>
</evidence>
<dbReference type="InterPro" id="IPR001128">
    <property type="entry name" value="Cyt_P450"/>
</dbReference>
<dbReference type="GO" id="GO:0020037">
    <property type="term" value="F:heme binding"/>
    <property type="evidence" value="ECO:0007669"/>
    <property type="project" value="InterPro"/>
</dbReference>
<dbReference type="PRINTS" id="PR00385">
    <property type="entry name" value="P450"/>
</dbReference>
<dbReference type="PANTHER" id="PTHR46696">
    <property type="entry name" value="P450, PUTATIVE (EUROFUNG)-RELATED"/>
    <property type="match status" value="1"/>
</dbReference>
<evidence type="ECO:0000256" key="8">
    <source>
        <dbReference type="RuleBase" id="RU000461"/>
    </source>
</evidence>
<keyword evidence="2 8" id="KW-0349">Heme</keyword>
<evidence type="ECO:0000256" key="2">
    <source>
        <dbReference type="ARBA" id="ARBA00022617"/>
    </source>
</evidence>
<evidence type="ECO:0000256" key="7">
    <source>
        <dbReference type="ARBA" id="ARBA00043906"/>
    </source>
</evidence>
<dbReference type="CDD" id="cd11035">
    <property type="entry name" value="P450cam-like"/>
    <property type="match status" value="1"/>
</dbReference>
<evidence type="ECO:0000256" key="1">
    <source>
        <dbReference type="ARBA" id="ARBA00010617"/>
    </source>
</evidence>